<dbReference type="InterPro" id="IPR001138">
    <property type="entry name" value="Zn2Cys6_DnaBD"/>
</dbReference>
<evidence type="ECO:0000256" key="1">
    <source>
        <dbReference type="ARBA" id="ARBA00023242"/>
    </source>
</evidence>
<accession>A0A6A7AQL1</accession>
<dbReference type="PANTHER" id="PTHR47784">
    <property type="entry name" value="STEROL UPTAKE CONTROL PROTEIN 2"/>
    <property type="match status" value="1"/>
</dbReference>
<dbReference type="GO" id="GO:0001228">
    <property type="term" value="F:DNA-binding transcription activator activity, RNA polymerase II-specific"/>
    <property type="evidence" value="ECO:0007669"/>
    <property type="project" value="TreeGrafter"/>
</dbReference>
<keyword evidence="1" id="KW-0539">Nucleus</keyword>
<dbReference type="SUPFAM" id="SSF57701">
    <property type="entry name" value="Zn2/Cys6 DNA-binding domain"/>
    <property type="match status" value="1"/>
</dbReference>
<keyword evidence="4" id="KW-1185">Reference proteome</keyword>
<dbReference type="PROSITE" id="PS50048">
    <property type="entry name" value="ZN2_CY6_FUNGAL_2"/>
    <property type="match status" value="1"/>
</dbReference>
<evidence type="ECO:0000313" key="4">
    <source>
        <dbReference type="Proteomes" id="UP000799423"/>
    </source>
</evidence>
<reference evidence="3" key="1">
    <citation type="submission" date="2020-01" db="EMBL/GenBank/DDBJ databases">
        <authorList>
            <consortium name="DOE Joint Genome Institute"/>
            <person name="Haridas S."/>
            <person name="Albert R."/>
            <person name="Binder M."/>
            <person name="Bloem J."/>
            <person name="Labutti K."/>
            <person name="Salamov A."/>
            <person name="Andreopoulos B."/>
            <person name="Baker S.E."/>
            <person name="Barry K."/>
            <person name="Bills G."/>
            <person name="Bluhm B.H."/>
            <person name="Cannon C."/>
            <person name="Castanera R."/>
            <person name="Culley D.E."/>
            <person name="Daum C."/>
            <person name="Ezra D."/>
            <person name="Gonzalez J.B."/>
            <person name="Henrissat B."/>
            <person name="Kuo A."/>
            <person name="Liang C."/>
            <person name="Lipzen A."/>
            <person name="Lutzoni F."/>
            <person name="Magnuson J."/>
            <person name="Mondo S."/>
            <person name="Nolan M."/>
            <person name="Ohm R."/>
            <person name="Pangilinan J."/>
            <person name="Park H.-J."/>
            <person name="Ramirez L."/>
            <person name="Alfaro M."/>
            <person name="Sun H."/>
            <person name="Tritt A."/>
            <person name="Yoshinaga Y."/>
            <person name="Zwiers L.-H."/>
            <person name="Turgeon B.G."/>
            <person name="Goodwin S.B."/>
            <person name="Spatafora J.W."/>
            <person name="Crous P.W."/>
            <person name="Grigoriev I.V."/>
        </authorList>
    </citation>
    <scope>NUCLEOTIDE SEQUENCE</scope>
    <source>
        <strain evidence="3">IPT5</strain>
    </source>
</reference>
<dbReference type="PROSITE" id="PS00463">
    <property type="entry name" value="ZN2_CY6_FUNGAL_1"/>
    <property type="match status" value="1"/>
</dbReference>
<dbReference type="InterPro" id="IPR036864">
    <property type="entry name" value="Zn2-C6_fun-type_DNA-bd_sf"/>
</dbReference>
<dbReference type="AlphaFoldDB" id="A0A6A7AQL1"/>
<evidence type="ECO:0000259" key="2">
    <source>
        <dbReference type="PROSITE" id="PS50048"/>
    </source>
</evidence>
<protein>
    <recommendedName>
        <fullName evidence="2">Zn(2)-C6 fungal-type domain-containing protein</fullName>
    </recommendedName>
</protein>
<organism evidence="3 4">
    <name type="scientific">Plenodomus tracheiphilus IPT5</name>
    <dbReference type="NCBI Taxonomy" id="1408161"/>
    <lineage>
        <taxon>Eukaryota</taxon>
        <taxon>Fungi</taxon>
        <taxon>Dikarya</taxon>
        <taxon>Ascomycota</taxon>
        <taxon>Pezizomycotina</taxon>
        <taxon>Dothideomycetes</taxon>
        <taxon>Pleosporomycetidae</taxon>
        <taxon>Pleosporales</taxon>
        <taxon>Pleosporineae</taxon>
        <taxon>Leptosphaeriaceae</taxon>
        <taxon>Plenodomus</taxon>
    </lineage>
</organism>
<dbReference type="Pfam" id="PF00172">
    <property type="entry name" value="Zn_clus"/>
    <property type="match status" value="1"/>
</dbReference>
<dbReference type="CDD" id="cd00067">
    <property type="entry name" value="GAL4"/>
    <property type="match status" value="1"/>
</dbReference>
<dbReference type="EMBL" id="MU006347">
    <property type="protein sequence ID" value="KAF2845422.1"/>
    <property type="molecule type" value="Genomic_DNA"/>
</dbReference>
<name>A0A6A7AQL1_9PLEO</name>
<dbReference type="PANTHER" id="PTHR47784:SF9">
    <property type="entry name" value="ZN(II)2CYS6 TRANSCRIPTION FACTOR (EUROFUNG)"/>
    <property type="match status" value="1"/>
</dbReference>
<dbReference type="Proteomes" id="UP000799423">
    <property type="component" value="Unassembled WGS sequence"/>
</dbReference>
<evidence type="ECO:0000313" key="3">
    <source>
        <dbReference type="EMBL" id="KAF2845422.1"/>
    </source>
</evidence>
<dbReference type="Gene3D" id="4.10.240.10">
    <property type="entry name" value="Zn(2)-C6 fungal-type DNA-binding domain"/>
    <property type="match status" value="1"/>
</dbReference>
<dbReference type="GO" id="GO:0008270">
    <property type="term" value="F:zinc ion binding"/>
    <property type="evidence" value="ECO:0007669"/>
    <property type="project" value="InterPro"/>
</dbReference>
<gene>
    <name evidence="3" type="ORF">T440DRAFT_511599</name>
</gene>
<dbReference type="OrthoDB" id="416217at2759"/>
<feature type="domain" description="Zn(2)-C6 fungal-type" evidence="2">
    <location>
        <begin position="21"/>
        <end position="51"/>
    </location>
</feature>
<dbReference type="SMART" id="SM00066">
    <property type="entry name" value="GAL4"/>
    <property type="match status" value="1"/>
</dbReference>
<sequence length="468" mass="52958">MTKNGHTPERKRRAHVKSRSGCGNCKLRRVKCDESRPCCAQCKRYGVHCKYGTSKDPLDLSAQGSFERVSMFTLCEEQSILLETTGPQDLVTSDHVFREEDTATVDAEMLAPTADIWYQTCSPPIPPISTNSMIAASIDNSLQSIQLHPKVYPGSSSTSEWHFTEAHLEIMERFQTRTGPTIGDKRMAPEYQHIVSQLAISHSFLMHMVLGVTLMHDADLALDHSPTHSTRQKHASLRHWSLGTSQLNKVLTQPIPPSYRDAIWATGVHIGAASFWYTESTTNTTQAWPLKPSEPTDLSWLKLGQGKKHLWRLAQPTRSESLFHDVLMMRQHRTCFDPLHHTDSNSDDVSLVPERVRHALGMGVGSGGVENVYYLPAVMISRLQGQVLTHGTALLFLRVTSHLSPEFYGLLQKKDARAVFLLGWWFQTFEKGEVWWMARRAKVEGEAVRVWLRRHDGRLAELLDFLAR</sequence>
<proteinExistence type="predicted"/>
<dbReference type="InterPro" id="IPR053157">
    <property type="entry name" value="Sterol_Uptake_Regulator"/>
</dbReference>